<evidence type="ECO:0000313" key="2">
    <source>
        <dbReference type="Proteomes" id="UP000472727"/>
    </source>
</evidence>
<dbReference type="Proteomes" id="UP000472727">
    <property type="component" value="Unassembled WGS sequence"/>
</dbReference>
<dbReference type="EMBL" id="WIWS01000493">
    <property type="protein sequence ID" value="KAF3190157.1"/>
    <property type="molecule type" value="Genomic_DNA"/>
</dbReference>
<name>A0A7C8Q360_ORBOL</name>
<proteinExistence type="predicted"/>
<comment type="caution">
    <text evidence="1">The sequence shown here is derived from an EMBL/GenBank/DDBJ whole genome shotgun (WGS) entry which is preliminary data.</text>
</comment>
<dbReference type="AlphaFoldDB" id="A0A7C8Q360"/>
<gene>
    <name evidence="1" type="ORF">TWF106_008279</name>
</gene>
<evidence type="ECO:0000313" key="1">
    <source>
        <dbReference type="EMBL" id="KAF3190157.1"/>
    </source>
</evidence>
<protein>
    <submittedName>
        <fullName evidence="1">Uncharacterized protein</fullName>
    </submittedName>
</protein>
<feature type="non-terminal residue" evidence="1">
    <location>
        <position position="1"/>
    </location>
</feature>
<organism evidence="1 2">
    <name type="scientific">Orbilia oligospora</name>
    <name type="common">Nematode-trapping fungus</name>
    <name type="synonym">Arthrobotrys oligospora</name>
    <dbReference type="NCBI Taxonomy" id="2813651"/>
    <lineage>
        <taxon>Eukaryota</taxon>
        <taxon>Fungi</taxon>
        <taxon>Dikarya</taxon>
        <taxon>Ascomycota</taxon>
        <taxon>Pezizomycotina</taxon>
        <taxon>Orbiliomycetes</taxon>
        <taxon>Orbiliales</taxon>
        <taxon>Orbiliaceae</taxon>
        <taxon>Orbilia</taxon>
    </lineage>
</organism>
<sequence length="629" mass="74155">STTQEEDDEKIVTQPSDINYFPTKEQYHWIWQNPPPGRHLWYERHLNGELYQYYLQKGEHKRRLVRSDPEPRNPKVHLRVTQQQTIVDIAKEQPTPTLDLEKAYEQHPVSPLSDWDNDEYFSSSLKRKIPIKIDNTGPDCNNRDHIWADEVDEEKNVWYIKCFDCEEPLPKGQVRCLGCLEGTTTWVECYNRRRGGKDNRCLDCYHTFTAGCAGYNLARDHKWSKCTYYRDALHYANSDLYGQLFADHWETYHMAIDSDCEMVTYEKDDYAIVGPSKYSERLPCHLCKHRAAEYTMYGDSLFTCQECLDDWYLYTGHATLLEIQYQDPYIIPKCQLCPEKPHFQTYIQFLVHSDKCAEDKRPNFLHDLIQYNGKINTFRGHVIIHGFRESDEQACHLCKETAENILYGHLYLCRNHTYIWLERTGFPHVIQITDMPEKQKYDCAFCEGTQETWEEYLDHHQYTHQRQLCSAYSPFSRHDGISPISFKSTSQSDDPDYLQDLQKYDNSSQEDASQFTPYINGFQKNRKGQPCKFCPEKPSLVFYDNLYLCQEHGKKWIQQTGNPHALDILRRKSTITTGYSCPWCSDGLCKTWQQFKDASSMNLHLLKDLLHPLKSTPNGKMPQMNFTRI</sequence>
<reference evidence="1 2" key="1">
    <citation type="submission" date="2019-06" db="EMBL/GenBank/DDBJ databases">
        <authorList>
            <person name="Palmer J.M."/>
        </authorList>
    </citation>
    <scope>NUCLEOTIDE SEQUENCE [LARGE SCALE GENOMIC DNA]</scope>
    <source>
        <strain evidence="1 2">TWF106</strain>
    </source>
</reference>
<accession>A0A7C8Q360</accession>